<dbReference type="GO" id="GO:0038023">
    <property type="term" value="F:signaling receptor activity"/>
    <property type="evidence" value="ECO:0007669"/>
    <property type="project" value="InterPro"/>
</dbReference>
<dbReference type="AlphaFoldDB" id="A0AA41MUL2"/>
<reference evidence="2" key="1">
    <citation type="submission" date="2020-03" db="EMBL/GenBank/DDBJ databases">
        <title>Studies in the Genomics of Life Span.</title>
        <authorList>
            <person name="Glass D."/>
        </authorList>
    </citation>
    <scope>NUCLEOTIDE SEQUENCE</scope>
    <source>
        <strain evidence="2">SUZIE</strain>
        <tissue evidence="2">Muscle</tissue>
    </source>
</reference>
<feature type="region of interest" description="Disordered" evidence="1">
    <location>
        <begin position="62"/>
        <end position="158"/>
    </location>
</feature>
<dbReference type="PANTHER" id="PTHR38820:SF1">
    <property type="entry name" value="ANNEXIN-2 RECEPTOR"/>
    <property type="match status" value="1"/>
</dbReference>
<protein>
    <submittedName>
        <fullName evidence="2">Annexin-2 receptor</fullName>
    </submittedName>
</protein>
<evidence type="ECO:0000313" key="2">
    <source>
        <dbReference type="EMBL" id="MBZ3878435.1"/>
    </source>
</evidence>
<dbReference type="Pfam" id="PF15721">
    <property type="entry name" value="ANXA2R"/>
    <property type="match status" value="1"/>
</dbReference>
<keyword evidence="3" id="KW-1185">Reference proteome</keyword>
<dbReference type="Proteomes" id="UP001166674">
    <property type="component" value="Unassembled WGS sequence"/>
</dbReference>
<evidence type="ECO:0000313" key="3">
    <source>
        <dbReference type="Proteomes" id="UP001166674"/>
    </source>
</evidence>
<dbReference type="PANTHER" id="PTHR38820">
    <property type="entry name" value="ANNEXIN-2 RECEPTOR"/>
    <property type="match status" value="1"/>
</dbReference>
<sequence>MEQHFLGPVKQAWDSAEVTSEPGPPPVLSLETGGPWPLPCYPVLGEFSFDNCDVDWEQFSSLVGGDAGSTRKTDSAGVQSAWEPTETGSPPPSGPRRRKKLEARADGEEPAGEPDALTLQQVSLRRTRPPGDQPGDTETSARPRPSECPGPVSSNWWNPRPVFSGLLAWIRPVFSTPWACCPSFSGSEATSDLSGSLSDPTV</sequence>
<accession>A0AA41MUL2</accession>
<dbReference type="EMBL" id="JAATJV010326357">
    <property type="protein sequence ID" value="MBZ3878435.1"/>
    <property type="molecule type" value="Genomic_DNA"/>
</dbReference>
<organism evidence="2 3">
    <name type="scientific">Sciurus carolinensis</name>
    <name type="common">Eastern gray squirrel</name>
    <dbReference type="NCBI Taxonomy" id="30640"/>
    <lineage>
        <taxon>Eukaryota</taxon>
        <taxon>Metazoa</taxon>
        <taxon>Chordata</taxon>
        <taxon>Craniata</taxon>
        <taxon>Vertebrata</taxon>
        <taxon>Euteleostomi</taxon>
        <taxon>Mammalia</taxon>
        <taxon>Eutheria</taxon>
        <taxon>Euarchontoglires</taxon>
        <taxon>Glires</taxon>
        <taxon>Rodentia</taxon>
        <taxon>Sciuromorpha</taxon>
        <taxon>Sciuridae</taxon>
        <taxon>Sciurinae</taxon>
        <taxon>Sciurini</taxon>
        <taxon>Sciurus</taxon>
    </lineage>
</organism>
<dbReference type="InterPro" id="IPR031449">
    <property type="entry name" value="ANXA2R"/>
</dbReference>
<name>A0AA41MUL2_SCICA</name>
<gene>
    <name evidence="2" type="ORF">SUZIE_147925</name>
</gene>
<evidence type="ECO:0000256" key="1">
    <source>
        <dbReference type="SAM" id="MobiDB-lite"/>
    </source>
</evidence>
<feature type="region of interest" description="Disordered" evidence="1">
    <location>
        <begin position="1"/>
        <end position="35"/>
    </location>
</feature>
<comment type="caution">
    <text evidence="2">The sequence shown here is derived from an EMBL/GenBank/DDBJ whole genome shotgun (WGS) entry which is preliminary data.</text>
</comment>
<keyword evidence="2" id="KW-0675">Receptor</keyword>
<proteinExistence type="predicted"/>